<keyword evidence="2" id="KW-0547">Nucleotide-binding</keyword>
<dbReference type="GO" id="GO:0005829">
    <property type="term" value="C:cytosol"/>
    <property type="evidence" value="ECO:0007669"/>
    <property type="project" value="TreeGrafter"/>
</dbReference>
<dbReference type="NCBIfam" id="TIGR00687">
    <property type="entry name" value="pyridox_kin"/>
    <property type="match status" value="1"/>
</dbReference>
<dbReference type="PANTHER" id="PTHR10534">
    <property type="entry name" value="PYRIDOXAL KINASE"/>
    <property type="match status" value="1"/>
</dbReference>
<keyword evidence="7" id="KW-1185">Reference proteome</keyword>
<evidence type="ECO:0000256" key="1">
    <source>
        <dbReference type="ARBA" id="ARBA00022679"/>
    </source>
</evidence>
<dbReference type="Proteomes" id="UP000709295">
    <property type="component" value="Unassembled WGS sequence"/>
</dbReference>
<keyword evidence="4" id="KW-0067">ATP-binding</keyword>
<comment type="caution">
    <text evidence="6">The sequence shown here is derived from an EMBL/GenBank/DDBJ whole genome shotgun (WGS) entry which is preliminary data.</text>
</comment>
<organism evidence="6 7">
    <name type="scientific">Phytophthora aleatoria</name>
    <dbReference type="NCBI Taxonomy" id="2496075"/>
    <lineage>
        <taxon>Eukaryota</taxon>
        <taxon>Sar</taxon>
        <taxon>Stramenopiles</taxon>
        <taxon>Oomycota</taxon>
        <taxon>Peronosporomycetes</taxon>
        <taxon>Peronosporales</taxon>
        <taxon>Peronosporaceae</taxon>
        <taxon>Phytophthora</taxon>
    </lineage>
</organism>
<dbReference type="GO" id="GO:0008478">
    <property type="term" value="F:pyridoxal kinase activity"/>
    <property type="evidence" value="ECO:0007669"/>
    <property type="project" value="InterPro"/>
</dbReference>
<gene>
    <name evidence="6" type="ORF">JG688_00012107</name>
</gene>
<dbReference type="AlphaFoldDB" id="A0A8J5M2A7"/>
<protein>
    <recommendedName>
        <fullName evidence="5">Pyridoxamine kinase/Phosphomethylpyrimidine kinase domain-containing protein</fullName>
    </recommendedName>
</protein>
<dbReference type="CDD" id="cd01173">
    <property type="entry name" value="pyridoxal_pyridoxamine_kinase"/>
    <property type="match status" value="1"/>
</dbReference>
<dbReference type="PANTHER" id="PTHR10534:SF2">
    <property type="entry name" value="PYRIDOXAL KINASE"/>
    <property type="match status" value="1"/>
</dbReference>
<evidence type="ECO:0000256" key="3">
    <source>
        <dbReference type="ARBA" id="ARBA00022777"/>
    </source>
</evidence>
<dbReference type="FunFam" id="3.40.1190.20:FF:000051">
    <property type="entry name" value="Pyridoxal kinase"/>
    <property type="match status" value="1"/>
</dbReference>
<evidence type="ECO:0000313" key="7">
    <source>
        <dbReference type="Proteomes" id="UP000709295"/>
    </source>
</evidence>
<name>A0A8J5M2A7_9STRA</name>
<proteinExistence type="predicted"/>
<dbReference type="Pfam" id="PF08543">
    <property type="entry name" value="Phos_pyr_kin"/>
    <property type="match status" value="1"/>
</dbReference>
<dbReference type="InterPro" id="IPR013749">
    <property type="entry name" value="PM/HMP-P_kinase-1"/>
</dbReference>
<accession>A0A8J5M2A7</accession>
<dbReference type="GO" id="GO:0009443">
    <property type="term" value="P:pyridoxal 5'-phosphate salvage"/>
    <property type="evidence" value="ECO:0007669"/>
    <property type="project" value="InterPro"/>
</dbReference>
<evidence type="ECO:0000313" key="6">
    <source>
        <dbReference type="EMBL" id="KAG6954974.1"/>
    </source>
</evidence>
<evidence type="ECO:0000256" key="2">
    <source>
        <dbReference type="ARBA" id="ARBA00022741"/>
    </source>
</evidence>
<evidence type="ECO:0000256" key="4">
    <source>
        <dbReference type="ARBA" id="ARBA00022840"/>
    </source>
</evidence>
<dbReference type="EMBL" id="JAENGY010000905">
    <property type="protein sequence ID" value="KAG6954974.1"/>
    <property type="molecule type" value="Genomic_DNA"/>
</dbReference>
<sequence>MTTQQLELEVSDDGGRVLSIQSHVVQGYVGNKSAVFPLQLLGMDVDPINSVQFSNHTGYAKFTGRRLTGDELHELLDGMEINNLLKDAHTHLLTGYIGSISLLDAIVRMYERIRAAQTHPERLVYVCDPVMGDLGKLYVPLELVDLYRSKVLPICDVLTPNQYECELLAEMELRTVNDAMLACKKLHTLGPKVVVISSFQEASEGETPKELVVIGSKVIAGGVKEHPSRCEQYEVRFPWIESYYTGTGDLFAALLLAWLYRFPGDFKRALENVISTIQDVLRITLKLGGKDCDLKLIQSRHVIANPTVRFFAKPLSVPVLFVLVDLDILLGTTSNGKVVDVPADASIQRRELLSALVPLVGAENVNIVTNYTVPSTQALLDQFAKDDMGFKVISSADIGAKALPADTRIETRNCETLVVSSSATLTDLASRALYQVAPSTVSDQAVLTYIKEHNAQCLLP</sequence>
<feature type="domain" description="Pyridoxamine kinase/Phosphomethylpyrimidine kinase" evidence="5">
    <location>
        <begin position="117"/>
        <end position="288"/>
    </location>
</feature>
<keyword evidence="3" id="KW-0418">Kinase</keyword>
<reference evidence="6" key="1">
    <citation type="submission" date="2021-01" db="EMBL/GenBank/DDBJ databases">
        <title>Phytophthora aleatoria, a newly-described species from Pinus radiata is distinct from Phytophthora cactorum isolates based on comparative genomics.</title>
        <authorList>
            <person name="Mcdougal R."/>
            <person name="Panda P."/>
            <person name="Williams N."/>
            <person name="Studholme D.J."/>
        </authorList>
    </citation>
    <scope>NUCLEOTIDE SEQUENCE</scope>
    <source>
        <strain evidence="6">NZFS 4037</strain>
    </source>
</reference>
<keyword evidence="1" id="KW-0808">Transferase</keyword>
<dbReference type="InterPro" id="IPR004625">
    <property type="entry name" value="PyrdxlKinase"/>
</dbReference>
<evidence type="ECO:0000259" key="5">
    <source>
        <dbReference type="Pfam" id="PF08543"/>
    </source>
</evidence>
<dbReference type="GO" id="GO:0005524">
    <property type="term" value="F:ATP binding"/>
    <property type="evidence" value="ECO:0007669"/>
    <property type="project" value="UniProtKB-KW"/>
</dbReference>